<dbReference type="Gene3D" id="3.90.640.10">
    <property type="entry name" value="Actin, Chain A, domain 4"/>
    <property type="match status" value="1"/>
</dbReference>
<dbReference type="Proteomes" id="UP000075230">
    <property type="component" value="Unassembled WGS sequence"/>
</dbReference>
<evidence type="ECO:0000313" key="2">
    <source>
        <dbReference type="Proteomes" id="UP000075230"/>
    </source>
</evidence>
<accession>A0A146F4X6</accession>
<dbReference type="AlphaFoldDB" id="A0A146F4X6"/>
<reference evidence="1 2" key="1">
    <citation type="journal article" date="2016" name="DNA Res.">
        <title>Genome sequence of Aspergillus luchuensis NBRC 4314.</title>
        <authorList>
            <person name="Yamada O."/>
            <person name="Machida M."/>
            <person name="Hosoyama A."/>
            <person name="Goto M."/>
            <person name="Takahashi T."/>
            <person name="Futagami T."/>
            <person name="Yamagata Y."/>
            <person name="Takeuchi M."/>
            <person name="Kobayashi T."/>
            <person name="Koike H."/>
            <person name="Abe K."/>
            <person name="Asai K."/>
            <person name="Arita M."/>
            <person name="Fujita N."/>
            <person name="Fukuda K."/>
            <person name="Higa K."/>
            <person name="Horikawa H."/>
            <person name="Ishikawa T."/>
            <person name="Jinno K."/>
            <person name="Kato Y."/>
            <person name="Kirimura K."/>
            <person name="Mizutani O."/>
            <person name="Nakasone K."/>
            <person name="Sano M."/>
            <person name="Shiraishi Y."/>
            <person name="Tsukahara M."/>
            <person name="Gomi K."/>
        </authorList>
    </citation>
    <scope>NUCLEOTIDE SEQUENCE [LARGE SCALE GENOMIC DNA]</scope>
    <source>
        <strain evidence="1 2">RIB 2604</strain>
    </source>
</reference>
<dbReference type="SUPFAM" id="SSF53067">
    <property type="entry name" value="Actin-like ATPase domain"/>
    <property type="match status" value="1"/>
</dbReference>
<dbReference type="InterPro" id="IPR043129">
    <property type="entry name" value="ATPase_NBD"/>
</dbReference>
<dbReference type="Gene3D" id="3.30.420.40">
    <property type="match status" value="2"/>
</dbReference>
<dbReference type="PANTHER" id="PTHR42749:SF1">
    <property type="entry name" value="CELL SHAPE-DETERMINING PROTEIN MREB"/>
    <property type="match status" value="1"/>
</dbReference>
<protein>
    <submittedName>
        <fullName evidence="1">Similar to An09g02650</fullName>
    </submittedName>
</protein>
<evidence type="ECO:0000313" key="1">
    <source>
        <dbReference type="EMBL" id="GAT20879.1"/>
    </source>
</evidence>
<comment type="caution">
    <text evidence="1">The sequence shown here is derived from an EMBL/GenBank/DDBJ whole genome shotgun (WGS) entry which is preliminary data.</text>
</comment>
<sequence>MKLRIVGSPNIDSVDQRVISDKGNLPGDNRNDVPTQRSIADFLRCLRIAFRDDRIVSESIEVRRLPQIDWHFAMPNTWKEEGEIVMRAAIEEAGFQHGNDNARIFYMSEAKAAAIGAADQLREGDMQDFTKFKVLAMDADEPRNVNFHPVKEESTAENASHMVETNLMAHICAQLELRQGPAINRKIRHGAVLAKHQFTGDNDLTICIPGLTRTRNPNARNDCYNPATGFFKFTKDSLLDAFKLVVGSIIERLTKHINDGVNRIVIVGGFSKSPYLRKRVKEVLEEFNEDKRPKVHYLPDAEYVVQIHLTIPDDAPRAEYHERGVVVYFYNLYLLWHFIEGVGLKLKLQVAVRNNDRKETVGAVVGSSSHTVAEMVPWRRKD</sequence>
<organism evidence="1 2">
    <name type="scientific">Aspergillus kawachii</name>
    <name type="common">White koji mold</name>
    <name type="synonym">Aspergillus awamori var. kawachi</name>
    <dbReference type="NCBI Taxonomy" id="1069201"/>
    <lineage>
        <taxon>Eukaryota</taxon>
        <taxon>Fungi</taxon>
        <taxon>Dikarya</taxon>
        <taxon>Ascomycota</taxon>
        <taxon>Pezizomycotina</taxon>
        <taxon>Eurotiomycetes</taxon>
        <taxon>Eurotiomycetidae</taxon>
        <taxon>Eurotiales</taxon>
        <taxon>Aspergillaceae</taxon>
        <taxon>Aspergillus</taxon>
        <taxon>Aspergillus subgen. Circumdati</taxon>
    </lineage>
</organism>
<dbReference type="CDD" id="cd10170">
    <property type="entry name" value="ASKHA_NBD_HSP70"/>
    <property type="match status" value="1"/>
</dbReference>
<dbReference type="PANTHER" id="PTHR42749">
    <property type="entry name" value="CELL SHAPE-DETERMINING PROTEIN MREB"/>
    <property type="match status" value="1"/>
</dbReference>
<gene>
    <name evidence="1" type="ORF">RIB2604_00803590</name>
</gene>
<reference evidence="2" key="2">
    <citation type="submission" date="2016-02" db="EMBL/GenBank/DDBJ databases">
        <title>Genome sequencing of Aspergillus luchuensis NBRC 4314.</title>
        <authorList>
            <person name="Yamada O."/>
        </authorList>
    </citation>
    <scope>NUCLEOTIDE SEQUENCE [LARGE SCALE GENOMIC DNA]</scope>
    <source>
        <strain evidence="2">RIB 2604</strain>
    </source>
</reference>
<name>A0A146F4X6_ASPKA</name>
<dbReference type="EMBL" id="BCWF01000008">
    <property type="protein sequence ID" value="GAT20879.1"/>
    <property type="molecule type" value="Genomic_DNA"/>
</dbReference>
<dbReference type="VEuPathDB" id="FungiDB:ASPFODRAFT_36869"/>
<proteinExistence type="predicted"/>